<dbReference type="Gene3D" id="2.60.120.260">
    <property type="entry name" value="Galactose-binding domain-like"/>
    <property type="match status" value="1"/>
</dbReference>
<dbReference type="Proteomes" id="UP000198381">
    <property type="component" value="Unassembled WGS sequence"/>
</dbReference>
<dbReference type="InterPro" id="IPR001611">
    <property type="entry name" value="Leu-rich_rpt"/>
</dbReference>
<sequence length="1422" mass="156546">MKTKLLLLLLLANFSIYAQTNLVPNGNFETWTSSSQPDNWFRFFSGFASQSNIAQNGASSTNMMIASGTSNFINSEYFPVTAGKKYKVTLYHKLVKGTFSSIEFSLYHKPGTFKSEITKKTDLTFSTTEWRKIEFEYTPTISESIEVDIWTYGTLNSEILVDNVSMVDVNDIPVQYTKIPDINFEKKLIALGYDSGTPDGKVPTDKINKITYLDVSYSSITDLTGIEDFVALTNFYTMQNQLVTLDVSKNVNLTILRCDSNTTIETLNVSENTKLTQLLCGNNKIKNLNLSKLTDLRELYCDKNQLTSINLSNNTKLEKLYIDNNQLTGLDLTKNTALKYLYCKYNKPMSELNLKNGKNTLIDKNSFYATENTSLTCILVDDVAYSNTNWTTGKDASVDFSLVCSEPEYTLIPDVEFEKELVRNGLDLKLDGKVLTRKIEAAQYLYLGDAPITDLTGLSVFTSLKKLSGYNLKVKSINVSKNTQLTALDCSANNLETIDVTALVNLKELNLSNNNLTEINLSKNQALTELYLTKNKFKEINLSANKALVSLNCNNNPLTQINVSENPALKYLNCTDLLITSLDVTKNPQLEFIDFERNKITSLDLTKNPELLTLNSSQNPITSLNLSNNKKLTTLEASGSYWSAGNGGSGSLTSLDLTNNVLLTSLDCGANQLTKLDLSANTKLQYIRCYGNLITDLDLSKNTEVIELSCNDNKLKSLNLKNGANSKIKNIQFAVNPSLSCVQVDDVTYSSTNWTKKDATANFSSDCAYTTLIPDAKFEEKLIALGIDTGAKDGKVLTANIASLTSLDVSTAGITDLTGISDFVNLESLTVSDNNLNKIDVSKNFKLASLNVGKNQLTQVNLSNNTNLQAFYCNDNLFKSLDLSKNKKLASIYCPNNKLISLNLKNGNNIASDAAGVKNFTNNPDLKCIQVDDETYANTKWTAFKDANTGYSSNCEYTTAIPDPKFEDKLIALGIDSGLKDGKVATANIIEITSLNVDKSEISDLTGIQDFISLKTLSARNNTIKNVDVSKNTELASLDLYANSLTTIDVSKNILLKKLFIGNNSISSINITNNTALTHLTFELTKIETIDLSQNKALLYLDCANGALKSLDISKNPQVYYLYCSYNQLEKLNLKNGNNTIMSTNNVSFNGNSKLYCILVDDVNYANTNWSTKKSSVATFNTECTGELNLPANNFTVETKGESCTGENNGEISIVGKNPFAYTATINDKSYTFTNNSLKVTSLTPGTYKIKITIPEMIFEQNFTVTISKAANITGKSSVTSKNVAVEITEGTAPFTVFVDGTQQFQTTDSNFNLSLEKGGLIEVATAKACEGIFSKKVATMDLLGTLSAYPNPTSGSFEIEIPTGQKEVKIELYNFAGQLVSTKTYSIENGKAQLNLENQASGIYAAKIYLETPEYIKIIKK</sequence>
<feature type="domain" description="Secretion system C-terminal sorting" evidence="5">
    <location>
        <begin position="1350"/>
        <end position="1416"/>
    </location>
</feature>
<feature type="chain" id="PRO_5047544926" description="Secretion system C-terminal sorting domain-containing protein" evidence="4">
    <location>
        <begin position="19"/>
        <end position="1422"/>
    </location>
</feature>
<keyword evidence="3" id="KW-0677">Repeat</keyword>
<keyword evidence="2 4" id="KW-0732">Signal</keyword>
<dbReference type="InterPro" id="IPR026444">
    <property type="entry name" value="Secre_tail"/>
</dbReference>
<name>A0ABX4CNY1_9FLAO</name>
<organism evidence="6 7">
    <name type="scientific">Flavobacterium plurextorum</name>
    <dbReference type="NCBI Taxonomy" id="1114867"/>
    <lineage>
        <taxon>Bacteria</taxon>
        <taxon>Pseudomonadati</taxon>
        <taxon>Bacteroidota</taxon>
        <taxon>Flavobacteriia</taxon>
        <taxon>Flavobacteriales</taxon>
        <taxon>Flavobacteriaceae</taxon>
        <taxon>Flavobacterium</taxon>
    </lineage>
</organism>
<dbReference type="InterPro" id="IPR008979">
    <property type="entry name" value="Galactose-bd-like_sf"/>
</dbReference>
<comment type="caution">
    <text evidence="6">The sequence shown here is derived from an EMBL/GenBank/DDBJ whole genome shotgun (WGS) entry which is preliminary data.</text>
</comment>
<dbReference type="SUPFAM" id="SSF52058">
    <property type="entry name" value="L domain-like"/>
    <property type="match status" value="3"/>
</dbReference>
<reference evidence="6 7" key="1">
    <citation type="submission" date="2016-11" db="EMBL/GenBank/DDBJ databases">
        <title>Whole genomes of Flavobacteriaceae.</title>
        <authorList>
            <person name="Stine C."/>
            <person name="Li C."/>
            <person name="Tadesse D."/>
        </authorList>
    </citation>
    <scope>NUCLEOTIDE SEQUENCE [LARGE SCALE GENOMIC DNA]</scope>
    <source>
        <strain evidence="6 7">CCUG 60112</strain>
    </source>
</reference>
<dbReference type="InterPro" id="IPR032675">
    <property type="entry name" value="LRR_dom_sf"/>
</dbReference>
<dbReference type="PANTHER" id="PTHR47566">
    <property type="match status" value="1"/>
</dbReference>
<evidence type="ECO:0000313" key="6">
    <source>
        <dbReference type="EMBL" id="OXB00750.1"/>
    </source>
</evidence>
<accession>A0ABX4CNY1</accession>
<evidence type="ECO:0000256" key="3">
    <source>
        <dbReference type="ARBA" id="ARBA00022737"/>
    </source>
</evidence>
<evidence type="ECO:0000313" key="7">
    <source>
        <dbReference type="Proteomes" id="UP000198381"/>
    </source>
</evidence>
<dbReference type="Pfam" id="PF18962">
    <property type="entry name" value="Por_Secre_tail"/>
    <property type="match status" value="1"/>
</dbReference>
<dbReference type="PANTHER" id="PTHR47566:SF1">
    <property type="entry name" value="PROTEIN NUD1"/>
    <property type="match status" value="1"/>
</dbReference>
<dbReference type="NCBIfam" id="TIGR04183">
    <property type="entry name" value="Por_Secre_tail"/>
    <property type="match status" value="1"/>
</dbReference>
<keyword evidence="7" id="KW-1185">Reference proteome</keyword>
<dbReference type="SUPFAM" id="SSF49785">
    <property type="entry name" value="Galactose-binding domain-like"/>
    <property type="match status" value="1"/>
</dbReference>
<gene>
    <name evidence="6" type="ORF">B0A81_20410</name>
</gene>
<feature type="signal peptide" evidence="4">
    <location>
        <begin position="1"/>
        <end position="18"/>
    </location>
</feature>
<dbReference type="RefSeq" id="WP_089059723.1">
    <property type="nucleotide sequence ID" value="NZ_MUHD01000046.1"/>
</dbReference>
<dbReference type="InterPro" id="IPR052574">
    <property type="entry name" value="CDIRP"/>
</dbReference>
<evidence type="ECO:0000259" key="5">
    <source>
        <dbReference type="Pfam" id="PF18962"/>
    </source>
</evidence>
<dbReference type="PROSITE" id="PS51450">
    <property type="entry name" value="LRR"/>
    <property type="match status" value="1"/>
</dbReference>
<dbReference type="EMBL" id="MUHD01000046">
    <property type="protein sequence ID" value="OXB00750.1"/>
    <property type="molecule type" value="Genomic_DNA"/>
</dbReference>
<evidence type="ECO:0000256" key="1">
    <source>
        <dbReference type="ARBA" id="ARBA00022614"/>
    </source>
</evidence>
<evidence type="ECO:0000256" key="4">
    <source>
        <dbReference type="SAM" id="SignalP"/>
    </source>
</evidence>
<keyword evidence="1" id="KW-0433">Leucine-rich repeat</keyword>
<proteinExistence type="predicted"/>
<evidence type="ECO:0000256" key="2">
    <source>
        <dbReference type="ARBA" id="ARBA00022729"/>
    </source>
</evidence>
<dbReference type="Gene3D" id="3.80.10.10">
    <property type="entry name" value="Ribonuclease Inhibitor"/>
    <property type="match status" value="5"/>
</dbReference>
<protein>
    <recommendedName>
        <fullName evidence="5">Secretion system C-terminal sorting domain-containing protein</fullName>
    </recommendedName>
</protein>